<feature type="transmembrane region" description="Helical" evidence="3">
    <location>
        <begin position="638"/>
        <end position="663"/>
    </location>
</feature>
<sequence>MQIAEQQLANRITLTTQSLEKAKQAETESVSESDKNRQALQQLQNEQNNLRSSSERLASEYKLQKTQMGDSASEADKLAAAESHLRQQVDLTKQVIANLEKQLSLTEQEYGKNSTEANQMAAKLNAAKASVANLDHELEQIKENSSNAAEGMEELSKKVTAGNFLRAAEVLSGVSDKVIDLGKSAIETGMEMADSQQDIQNNLGLTSKEAEKLQGVAKNVFEHGVTDSVESASKAVQSVKMNMGDLNNSDLEKVTNKIIGIGKHTDTDVNENVRAASQLMNHFGVSADDSLDLIAAGFQDGLNKSDDFLDTLNEYSPQFAQAGFSAKDMLNIIDKGMKSGAFNTDKAADAVKEFGIRLRDGTIEKNIGNYSKTTQELFEKFQDGKATAAQVFQSINKDISNTDDKTKKYALGNAAMGTQYEDLGDKAVDAFAKTGKAIDDVTGKADQMAKRSPGEKWQQTLRQLKDALAPIGQDLVNTLTPVVQMIGSMAKWFSNLPTPVRVVIEVLGALVTVFVALSPLIAAISIALPIIGTILSTLGAIMGGFLALLSGPVLAVIAAVITVITAVILVIKNWGSIIDWLKGIWSGFSSWIANLWQGILTVASNIWGSISAFFSNLWNSISSVASTAWTGFTTWITGIWQGIVSIASTIWHGLVDVFTFIFYW</sequence>
<keyword evidence="2" id="KW-0175">Coiled coil</keyword>
<dbReference type="Proteomes" id="UP000030588">
    <property type="component" value="Unassembled WGS sequence"/>
</dbReference>
<evidence type="ECO:0000256" key="1">
    <source>
        <dbReference type="ARBA" id="ARBA00022612"/>
    </source>
</evidence>
<dbReference type="Pfam" id="PF10145">
    <property type="entry name" value="PhageMin_Tail"/>
    <property type="match status" value="1"/>
</dbReference>
<accession>A0A0A6VGD4</accession>
<comment type="caution">
    <text evidence="5">The sequence shown here is derived from an EMBL/GenBank/DDBJ whole genome shotgun (WGS) entry which is preliminary data.</text>
</comment>
<feature type="transmembrane region" description="Helical" evidence="3">
    <location>
        <begin position="502"/>
        <end position="521"/>
    </location>
</feature>
<evidence type="ECO:0000313" key="6">
    <source>
        <dbReference type="Proteomes" id="UP000030588"/>
    </source>
</evidence>
<dbReference type="PANTHER" id="PTHR37813:SF1">
    <property type="entry name" value="FELS-2 PROPHAGE PROTEIN"/>
    <property type="match status" value="1"/>
</dbReference>
<gene>
    <name evidence="5" type="ORF">NG54_07945</name>
</gene>
<dbReference type="STRING" id="363870.NG54_07945"/>
<protein>
    <recommendedName>
        <fullName evidence="4">Phage tail tape measure protein domain-containing protein</fullName>
    </recommendedName>
</protein>
<dbReference type="NCBIfam" id="TIGR01760">
    <property type="entry name" value="tape_meas_TP901"/>
    <property type="match status" value="1"/>
</dbReference>
<reference evidence="5 6" key="1">
    <citation type="submission" date="2014-10" db="EMBL/GenBank/DDBJ databases">
        <title>Draft genome of phytase producing Bacillus ginsengihumi strain M2.11.</title>
        <authorList>
            <person name="Toymentseva A."/>
            <person name="Boulygina E.A."/>
            <person name="Kazakov S.V."/>
            <person name="Kayumov I."/>
            <person name="Suleimanova A.D."/>
            <person name="Mardanova A.M."/>
            <person name="Maria S.N."/>
            <person name="Sergey M.Y."/>
            <person name="Sharipova M.R."/>
        </authorList>
    </citation>
    <scope>NUCLEOTIDE SEQUENCE [LARGE SCALE GENOMIC DNA]</scope>
    <source>
        <strain evidence="5 6">M2.11</strain>
    </source>
</reference>
<dbReference type="Gene3D" id="1.20.120.20">
    <property type="entry name" value="Apolipoprotein"/>
    <property type="match status" value="1"/>
</dbReference>
<name>A0A0A6VGD4_9BACI</name>
<evidence type="ECO:0000259" key="4">
    <source>
        <dbReference type="Pfam" id="PF10145"/>
    </source>
</evidence>
<proteinExistence type="predicted"/>
<dbReference type="AlphaFoldDB" id="A0A0A6VGD4"/>
<feature type="transmembrane region" description="Helical" evidence="3">
    <location>
        <begin position="554"/>
        <end position="574"/>
    </location>
</feature>
<keyword evidence="3" id="KW-0812">Transmembrane</keyword>
<feature type="domain" description="Phage tail tape measure protein" evidence="4">
    <location>
        <begin position="228"/>
        <end position="414"/>
    </location>
</feature>
<dbReference type="EMBL" id="JRUN01000018">
    <property type="protein sequence ID" value="KHD85684.1"/>
    <property type="molecule type" value="Genomic_DNA"/>
</dbReference>
<keyword evidence="1" id="KW-1188">Viral release from host cell</keyword>
<dbReference type="InterPro" id="IPR010090">
    <property type="entry name" value="Phage_tape_meas"/>
</dbReference>
<evidence type="ECO:0000313" key="5">
    <source>
        <dbReference type="EMBL" id="KHD85684.1"/>
    </source>
</evidence>
<organism evidence="5 6">
    <name type="scientific">Heyndrickxia ginsengihumi</name>
    <dbReference type="NCBI Taxonomy" id="363870"/>
    <lineage>
        <taxon>Bacteria</taxon>
        <taxon>Bacillati</taxon>
        <taxon>Bacillota</taxon>
        <taxon>Bacilli</taxon>
        <taxon>Bacillales</taxon>
        <taxon>Bacillaceae</taxon>
        <taxon>Heyndrickxia</taxon>
    </lineage>
</organism>
<feature type="coiled-coil region" evidence="2">
    <location>
        <begin position="33"/>
        <end position="158"/>
    </location>
</feature>
<keyword evidence="3" id="KW-0472">Membrane</keyword>
<dbReference type="PANTHER" id="PTHR37813">
    <property type="entry name" value="FELS-2 PROPHAGE PROTEIN"/>
    <property type="match status" value="1"/>
</dbReference>
<feature type="transmembrane region" description="Helical" evidence="3">
    <location>
        <begin position="528"/>
        <end position="548"/>
    </location>
</feature>
<evidence type="ECO:0000256" key="2">
    <source>
        <dbReference type="SAM" id="Coils"/>
    </source>
</evidence>
<evidence type="ECO:0000256" key="3">
    <source>
        <dbReference type="SAM" id="Phobius"/>
    </source>
</evidence>
<feature type="transmembrane region" description="Helical" evidence="3">
    <location>
        <begin position="595"/>
        <end position="618"/>
    </location>
</feature>
<keyword evidence="3" id="KW-1133">Transmembrane helix</keyword>